<organism evidence="2 3">
    <name type="scientific">Ficus carica</name>
    <name type="common">Common fig</name>
    <dbReference type="NCBI Taxonomy" id="3494"/>
    <lineage>
        <taxon>Eukaryota</taxon>
        <taxon>Viridiplantae</taxon>
        <taxon>Streptophyta</taxon>
        <taxon>Embryophyta</taxon>
        <taxon>Tracheophyta</taxon>
        <taxon>Spermatophyta</taxon>
        <taxon>Magnoliopsida</taxon>
        <taxon>eudicotyledons</taxon>
        <taxon>Gunneridae</taxon>
        <taxon>Pentapetalae</taxon>
        <taxon>rosids</taxon>
        <taxon>fabids</taxon>
        <taxon>Rosales</taxon>
        <taxon>Moraceae</taxon>
        <taxon>Ficeae</taxon>
        <taxon>Ficus</taxon>
    </lineage>
</organism>
<accession>A0AA88A890</accession>
<name>A0AA88A890_FICCA</name>
<proteinExistence type="predicted"/>
<evidence type="ECO:0000313" key="2">
    <source>
        <dbReference type="EMBL" id="GMN49878.1"/>
    </source>
</evidence>
<gene>
    <name evidence="2" type="ORF">TIFTF001_019041</name>
</gene>
<comment type="caution">
    <text evidence="2">The sequence shown here is derived from an EMBL/GenBank/DDBJ whole genome shotgun (WGS) entry which is preliminary data.</text>
</comment>
<dbReference type="EMBL" id="BTGU01000032">
    <property type="protein sequence ID" value="GMN49878.1"/>
    <property type="molecule type" value="Genomic_DNA"/>
</dbReference>
<keyword evidence="3" id="KW-1185">Reference proteome</keyword>
<dbReference type="AlphaFoldDB" id="A0AA88A890"/>
<dbReference type="PANTHER" id="PTHR33647">
    <property type="entry name" value="OS01G0793900 PROTEIN"/>
    <property type="match status" value="1"/>
</dbReference>
<feature type="region of interest" description="Disordered" evidence="1">
    <location>
        <begin position="60"/>
        <end position="89"/>
    </location>
</feature>
<evidence type="ECO:0000313" key="3">
    <source>
        <dbReference type="Proteomes" id="UP001187192"/>
    </source>
</evidence>
<reference evidence="2" key="1">
    <citation type="submission" date="2023-07" db="EMBL/GenBank/DDBJ databases">
        <title>draft genome sequence of fig (Ficus carica).</title>
        <authorList>
            <person name="Takahashi T."/>
            <person name="Nishimura K."/>
        </authorList>
    </citation>
    <scope>NUCLEOTIDE SEQUENCE</scope>
</reference>
<evidence type="ECO:0000256" key="1">
    <source>
        <dbReference type="SAM" id="MobiDB-lite"/>
    </source>
</evidence>
<dbReference type="PANTHER" id="PTHR33647:SF22">
    <property type="entry name" value="GENOME ASSEMBLY, CHROMOSOME: A03"/>
    <property type="match status" value="1"/>
</dbReference>
<feature type="compositionally biased region" description="Basic and acidic residues" evidence="1">
    <location>
        <begin position="60"/>
        <end position="77"/>
    </location>
</feature>
<protein>
    <submittedName>
        <fullName evidence="2">Uncharacterized protein</fullName>
    </submittedName>
</protein>
<feature type="region of interest" description="Disordered" evidence="1">
    <location>
        <begin position="1"/>
        <end position="26"/>
    </location>
</feature>
<dbReference type="Proteomes" id="UP001187192">
    <property type="component" value="Unassembled WGS sequence"/>
</dbReference>
<sequence>MEKLKLLGDEMKSSSGSDHHGREVKIRVPRKELEKLVGVQGKGLSAEQLLSQLINGGDRRHLDLGPDHQLEHDDQRPWRPVLQSIPEVD</sequence>